<evidence type="ECO:0000313" key="2">
    <source>
        <dbReference type="Proteomes" id="UP001174909"/>
    </source>
</evidence>
<keyword evidence="2" id="KW-1185">Reference proteome</keyword>
<comment type="caution">
    <text evidence="1">The sequence shown here is derived from an EMBL/GenBank/DDBJ whole genome shotgun (WGS) entry which is preliminary data.</text>
</comment>
<dbReference type="EMBL" id="CASHTH010002838">
    <property type="protein sequence ID" value="CAI8035943.1"/>
    <property type="molecule type" value="Genomic_DNA"/>
</dbReference>
<dbReference type="Proteomes" id="UP001174909">
    <property type="component" value="Unassembled WGS sequence"/>
</dbReference>
<evidence type="ECO:0000313" key="1">
    <source>
        <dbReference type="EMBL" id="CAI8035943.1"/>
    </source>
</evidence>
<protein>
    <submittedName>
        <fullName evidence="1">Uncharacterized protein</fullName>
    </submittedName>
</protein>
<dbReference type="AlphaFoldDB" id="A0AA35SV82"/>
<reference evidence="1" key="1">
    <citation type="submission" date="2023-03" db="EMBL/GenBank/DDBJ databases">
        <authorList>
            <person name="Steffen K."/>
            <person name="Cardenas P."/>
        </authorList>
    </citation>
    <scope>NUCLEOTIDE SEQUENCE</scope>
</reference>
<sequence length="60" mass="6572">MQYLAQADIGCSNSTGSWEASVLRYIASSLDQVFVVGNWTENEDTRNSCSVVSAPSWLLN</sequence>
<name>A0AA35SV82_GEOBA</name>
<organism evidence="1 2">
    <name type="scientific">Geodia barretti</name>
    <name type="common">Barrett's horny sponge</name>
    <dbReference type="NCBI Taxonomy" id="519541"/>
    <lineage>
        <taxon>Eukaryota</taxon>
        <taxon>Metazoa</taxon>
        <taxon>Porifera</taxon>
        <taxon>Demospongiae</taxon>
        <taxon>Heteroscleromorpha</taxon>
        <taxon>Tetractinellida</taxon>
        <taxon>Astrophorina</taxon>
        <taxon>Geodiidae</taxon>
        <taxon>Geodia</taxon>
    </lineage>
</organism>
<gene>
    <name evidence="1" type="ORF">GBAR_LOCUS20172</name>
</gene>
<accession>A0AA35SV82</accession>
<proteinExistence type="predicted"/>